<dbReference type="CDD" id="cd08267">
    <property type="entry name" value="MDR1"/>
    <property type="match status" value="1"/>
</dbReference>
<dbReference type="Proteomes" id="UP000763557">
    <property type="component" value="Unassembled WGS sequence"/>
</dbReference>
<organism evidence="2 3">
    <name type="scientific">Kibdelosporangium persicum</name>
    <dbReference type="NCBI Taxonomy" id="2698649"/>
    <lineage>
        <taxon>Bacteria</taxon>
        <taxon>Bacillati</taxon>
        <taxon>Actinomycetota</taxon>
        <taxon>Actinomycetes</taxon>
        <taxon>Pseudonocardiales</taxon>
        <taxon>Pseudonocardiaceae</taxon>
        <taxon>Kibdelosporangium</taxon>
    </lineage>
</organism>
<dbReference type="SUPFAM" id="SSF50129">
    <property type="entry name" value="GroES-like"/>
    <property type="match status" value="1"/>
</dbReference>
<sequence>MKAIVQDRYGSPDVLKLMDVPKPTAADNEVLVRVHAAAVNAYDWHVMRGDPYLMRVMSPAWFGLTGPKRRIRGRDFAGRVEAVGKAVTQWRPGDEVYGDLGDANGAFAEHVSVPAGLVDLKPANLTFEQAAAVPLAGGTALAGLREVQAGHHVLINGASGGVGTFAVQIAKSLGADVTAVCGKRNIDLVESLGADHVIDYTQEDVTSAGRHYDVVFDLVGNHSLARLRGMLEPTGTLVLSGGGVSRGGSMFGPMGLIIRGKIMSRFVRHRMVVLTVTPGKEPLTALRRLIEAGEVTPAIDRTYPLHRTPDAIRYLEEEHARAKVVITV</sequence>
<dbReference type="PROSITE" id="PS01162">
    <property type="entry name" value="QOR_ZETA_CRYSTAL"/>
    <property type="match status" value="1"/>
</dbReference>
<dbReference type="Pfam" id="PF08240">
    <property type="entry name" value="ADH_N"/>
    <property type="match status" value="1"/>
</dbReference>
<evidence type="ECO:0000313" key="3">
    <source>
        <dbReference type="Proteomes" id="UP000763557"/>
    </source>
</evidence>
<feature type="domain" description="Enoyl reductase (ER)" evidence="1">
    <location>
        <begin position="10"/>
        <end position="326"/>
    </location>
</feature>
<keyword evidence="3" id="KW-1185">Reference proteome</keyword>
<proteinExistence type="predicted"/>
<dbReference type="SUPFAM" id="SSF51735">
    <property type="entry name" value="NAD(P)-binding Rossmann-fold domains"/>
    <property type="match status" value="1"/>
</dbReference>
<dbReference type="InterPro" id="IPR013154">
    <property type="entry name" value="ADH-like_N"/>
</dbReference>
<accession>A0ABX2F7H1</accession>
<gene>
    <name evidence="2" type="ORF">GC106_41040</name>
</gene>
<dbReference type="SMART" id="SM00829">
    <property type="entry name" value="PKS_ER"/>
    <property type="match status" value="1"/>
</dbReference>
<dbReference type="EMBL" id="JAAATY010000012">
    <property type="protein sequence ID" value="NRN66871.1"/>
    <property type="molecule type" value="Genomic_DNA"/>
</dbReference>
<dbReference type="Gene3D" id="3.90.180.10">
    <property type="entry name" value="Medium-chain alcohol dehydrogenases, catalytic domain"/>
    <property type="match status" value="1"/>
</dbReference>
<evidence type="ECO:0000313" key="2">
    <source>
        <dbReference type="EMBL" id="NRN66871.1"/>
    </source>
</evidence>
<dbReference type="InterPro" id="IPR011032">
    <property type="entry name" value="GroES-like_sf"/>
</dbReference>
<protein>
    <submittedName>
        <fullName evidence="2">Zinc-containing alcohol dehydrogenase/quinone oxidoreductase (NADPH:quinone reductase)</fullName>
    </submittedName>
</protein>
<dbReference type="PANTHER" id="PTHR11695">
    <property type="entry name" value="ALCOHOL DEHYDROGENASE RELATED"/>
    <property type="match status" value="1"/>
</dbReference>
<dbReference type="Pfam" id="PF13602">
    <property type="entry name" value="ADH_zinc_N_2"/>
    <property type="match status" value="1"/>
</dbReference>
<name>A0ABX2F7H1_9PSEU</name>
<dbReference type="RefSeq" id="WP_173133687.1">
    <property type="nucleotide sequence ID" value="NZ_CBCSGW010000001.1"/>
</dbReference>
<dbReference type="InterPro" id="IPR036291">
    <property type="entry name" value="NAD(P)-bd_dom_sf"/>
</dbReference>
<dbReference type="Gene3D" id="3.40.50.720">
    <property type="entry name" value="NAD(P)-binding Rossmann-like Domain"/>
    <property type="match status" value="1"/>
</dbReference>
<dbReference type="InterPro" id="IPR050700">
    <property type="entry name" value="YIM1/Zinc_Alcohol_DH_Fams"/>
</dbReference>
<comment type="caution">
    <text evidence="2">The sequence shown here is derived from an EMBL/GenBank/DDBJ whole genome shotgun (WGS) entry which is preliminary data.</text>
</comment>
<dbReference type="PANTHER" id="PTHR11695:SF648">
    <property type="entry name" value="ZINC-BINDING OXIDOREDUCTASE"/>
    <property type="match status" value="1"/>
</dbReference>
<evidence type="ECO:0000259" key="1">
    <source>
        <dbReference type="SMART" id="SM00829"/>
    </source>
</evidence>
<reference evidence="2 3" key="1">
    <citation type="submission" date="2020-01" db="EMBL/GenBank/DDBJ databases">
        <title>Kibdelosporangium persica a novel Actinomycetes from a hot desert in Iran.</title>
        <authorList>
            <person name="Safaei N."/>
            <person name="Zaburannyi N."/>
            <person name="Mueller R."/>
            <person name="Wink J."/>
        </authorList>
    </citation>
    <scope>NUCLEOTIDE SEQUENCE [LARGE SCALE GENOMIC DNA]</scope>
    <source>
        <strain evidence="2 3">4NS15</strain>
    </source>
</reference>
<dbReference type="InterPro" id="IPR020843">
    <property type="entry name" value="ER"/>
</dbReference>
<dbReference type="InterPro" id="IPR002364">
    <property type="entry name" value="Quin_OxRdtase/zeta-crystal_CS"/>
</dbReference>